<reference evidence="1 2" key="1">
    <citation type="submission" date="2019-02" db="EMBL/GenBank/DDBJ databases">
        <title>Deep-cultivation of Planctomycetes and their phenomic and genomic characterization uncovers novel biology.</title>
        <authorList>
            <person name="Wiegand S."/>
            <person name="Jogler M."/>
            <person name="Boedeker C."/>
            <person name="Pinto D."/>
            <person name="Vollmers J."/>
            <person name="Rivas-Marin E."/>
            <person name="Kohn T."/>
            <person name="Peeters S.H."/>
            <person name="Heuer A."/>
            <person name="Rast P."/>
            <person name="Oberbeckmann S."/>
            <person name="Bunk B."/>
            <person name="Jeske O."/>
            <person name="Meyerdierks A."/>
            <person name="Storesund J.E."/>
            <person name="Kallscheuer N."/>
            <person name="Luecker S."/>
            <person name="Lage O.M."/>
            <person name="Pohl T."/>
            <person name="Merkel B.J."/>
            <person name="Hornburger P."/>
            <person name="Mueller R.-W."/>
            <person name="Bruemmer F."/>
            <person name="Labrenz M."/>
            <person name="Spormann A.M."/>
            <person name="Op Den Camp H."/>
            <person name="Overmann J."/>
            <person name="Amann R."/>
            <person name="Jetten M.S.M."/>
            <person name="Mascher T."/>
            <person name="Medema M.H."/>
            <person name="Devos D.P."/>
            <person name="Kaster A.-K."/>
            <person name="Ovreas L."/>
            <person name="Rohde M."/>
            <person name="Galperin M.Y."/>
            <person name="Jogler C."/>
        </authorList>
    </citation>
    <scope>NUCLEOTIDE SEQUENCE [LARGE SCALE GENOMIC DNA]</scope>
    <source>
        <strain evidence="1 2">Pla144</strain>
    </source>
</reference>
<organism evidence="1 2">
    <name type="scientific">Bythopirellula polymerisocia</name>
    <dbReference type="NCBI Taxonomy" id="2528003"/>
    <lineage>
        <taxon>Bacteria</taxon>
        <taxon>Pseudomonadati</taxon>
        <taxon>Planctomycetota</taxon>
        <taxon>Planctomycetia</taxon>
        <taxon>Pirellulales</taxon>
        <taxon>Lacipirellulaceae</taxon>
        <taxon>Bythopirellula</taxon>
    </lineage>
</organism>
<dbReference type="RefSeq" id="WP_146448804.1">
    <property type="nucleotide sequence ID" value="NZ_SJPS01000001.1"/>
</dbReference>
<keyword evidence="2" id="KW-1185">Reference proteome</keyword>
<dbReference type="AlphaFoldDB" id="A0A5C6D0R1"/>
<dbReference type="SUPFAM" id="SSF52091">
    <property type="entry name" value="SpoIIaa-like"/>
    <property type="match status" value="1"/>
</dbReference>
<evidence type="ECO:0008006" key="3">
    <source>
        <dbReference type="Google" id="ProtNLM"/>
    </source>
</evidence>
<comment type="caution">
    <text evidence="1">The sequence shown here is derived from an EMBL/GenBank/DDBJ whole genome shotgun (WGS) entry which is preliminary data.</text>
</comment>
<dbReference type="InterPro" id="IPR038396">
    <property type="entry name" value="SpoIIAA-like_sf"/>
</dbReference>
<dbReference type="EMBL" id="SJPS01000001">
    <property type="protein sequence ID" value="TWU30492.1"/>
    <property type="molecule type" value="Genomic_DNA"/>
</dbReference>
<dbReference type="Gene3D" id="3.40.50.10600">
    <property type="entry name" value="SpoIIaa-like domains"/>
    <property type="match status" value="1"/>
</dbReference>
<dbReference type="InterPro" id="IPR021866">
    <property type="entry name" value="SpoIIAA-like"/>
</dbReference>
<dbReference type="InterPro" id="IPR036513">
    <property type="entry name" value="STAS_dom_sf"/>
</dbReference>
<name>A0A5C6D0R1_9BACT</name>
<protein>
    <recommendedName>
        <fullName evidence="3">STAS/SEC14 domain-containing protein</fullName>
    </recommendedName>
</protein>
<dbReference type="Pfam" id="PF11964">
    <property type="entry name" value="SpoIIAA-like"/>
    <property type="match status" value="1"/>
</dbReference>
<gene>
    <name evidence="1" type="ORF">Pla144_12790</name>
</gene>
<evidence type="ECO:0000313" key="1">
    <source>
        <dbReference type="EMBL" id="TWU30492.1"/>
    </source>
</evidence>
<accession>A0A5C6D0R1</accession>
<sequence>MPIQLNEEDGGKLLNVHVSGKLTSADYEHFVPEFERLVAENGKLRVLFDMTEFHGWDAGALWADTKFAIKHFADIARIAMVGETKWQHRMATFCKPFTKATIQYFDHAHSTEARAWLDKA</sequence>
<proteinExistence type="predicted"/>
<dbReference type="Proteomes" id="UP000318437">
    <property type="component" value="Unassembled WGS sequence"/>
</dbReference>
<dbReference type="OrthoDB" id="9811577at2"/>
<evidence type="ECO:0000313" key="2">
    <source>
        <dbReference type="Proteomes" id="UP000318437"/>
    </source>
</evidence>